<dbReference type="InterPro" id="IPR036279">
    <property type="entry name" value="5-3_exonuclease_C_sf"/>
</dbReference>
<name>X1EZ46_9ZZZZ</name>
<evidence type="ECO:0000259" key="12">
    <source>
        <dbReference type="SMART" id="SM00475"/>
    </source>
</evidence>
<dbReference type="Gene3D" id="3.40.50.1010">
    <property type="entry name" value="5'-nuclease"/>
    <property type="match status" value="1"/>
</dbReference>
<dbReference type="PANTHER" id="PTHR10133:SF27">
    <property type="entry name" value="DNA POLYMERASE NU"/>
    <property type="match status" value="1"/>
</dbReference>
<dbReference type="InterPro" id="IPR020046">
    <property type="entry name" value="5-3_exonucl_a-hlix_arch_N"/>
</dbReference>
<dbReference type="NCBIfam" id="NF004397">
    <property type="entry name" value="PRK05755.1"/>
    <property type="match status" value="1"/>
</dbReference>
<evidence type="ECO:0000256" key="5">
    <source>
        <dbReference type="ARBA" id="ARBA00022705"/>
    </source>
</evidence>
<dbReference type="InterPro" id="IPR054690">
    <property type="entry name" value="DNA_polI_exonuclease"/>
</dbReference>
<evidence type="ECO:0000256" key="3">
    <source>
        <dbReference type="ARBA" id="ARBA00022679"/>
    </source>
</evidence>
<dbReference type="Gene3D" id="1.10.150.20">
    <property type="entry name" value="5' to 3' exonuclease, C-terminal subdomain"/>
    <property type="match status" value="2"/>
</dbReference>
<dbReference type="InterPro" id="IPR019760">
    <property type="entry name" value="DNA-dir_DNA_pol_A_CS"/>
</dbReference>
<keyword evidence="3" id="KW-0808">Transferase</keyword>
<dbReference type="InterPro" id="IPR012337">
    <property type="entry name" value="RNaseH-like_sf"/>
</dbReference>
<dbReference type="InterPro" id="IPR008918">
    <property type="entry name" value="HhH2"/>
</dbReference>
<dbReference type="Gene3D" id="3.30.70.370">
    <property type="match status" value="1"/>
</dbReference>
<dbReference type="FunFam" id="1.10.150.20:FF:000003">
    <property type="entry name" value="DNA polymerase I"/>
    <property type="match status" value="1"/>
</dbReference>
<dbReference type="FunFam" id="1.20.1060.10:FF:000001">
    <property type="entry name" value="DNA polymerase I"/>
    <property type="match status" value="1"/>
</dbReference>
<comment type="catalytic activity">
    <reaction evidence="10">
        <text>DNA(n) + a 2'-deoxyribonucleoside 5'-triphosphate = DNA(n+1) + diphosphate</text>
        <dbReference type="Rhea" id="RHEA:22508"/>
        <dbReference type="Rhea" id="RHEA-COMP:17339"/>
        <dbReference type="Rhea" id="RHEA-COMP:17340"/>
        <dbReference type="ChEBI" id="CHEBI:33019"/>
        <dbReference type="ChEBI" id="CHEBI:61560"/>
        <dbReference type="ChEBI" id="CHEBI:173112"/>
        <dbReference type="EC" id="2.7.7.7"/>
    </reaction>
</comment>
<dbReference type="FunFam" id="1.10.150.20:FF:000002">
    <property type="entry name" value="DNA polymerase I"/>
    <property type="match status" value="1"/>
</dbReference>
<dbReference type="PANTHER" id="PTHR10133">
    <property type="entry name" value="DNA POLYMERASE I"/>
    <property type="match status" value="1"/>
</dbReference>
<evidence type="ECO:0000256" key="7">
    <source>
        <dbReference type="ARBA" id="ARBA00022932"/>
    </source>
</evidence>
<dbReference type="NCBIfam" id="TIGR00593">
    <property type="entry name" value="pola"/>
    <property type="match status" value="1"/>
</dbReference>
<evidence type="ECO:0000256" key="9">
    <source>
        <dbReference type="ARBA" id="ARBA00023204"/>
    </source>
</evidence>
<dbReference type="InterPro" id="IPR018320">
    <property type="entry name" value="DNA_polymerase_1"/>
</dbReference>
<organism evidence="14">
    <name type="scientific">marine sediment metagenome</name>
    <dbReference type="NCBI Taxonomy" id="412755"/>
    <lineage>
        <taxon>unclassified sequences</taxon>
        <taxon>metagenomes</taxon>
        <taxon>ecological metagenomes</taxon>
    </lineage>
</organism>
<dbReference type="Pfam" id="PF01367">
    <property type="entry name" value="5_3_exonuc"/>
    <property type="match status" value="1"/>
</dbReference>
<dbReference type="AlphaFoldDB" id="X1EZ46"/>
<dbReference type="Pfam" id="PF02739">
    <property type="entry name" value="5_3_exonuc_N"/>
    <property type="match status" value="1"/>
</dbReference>
<dbReference type="InterPro" id="IPR029060">
    <property type="entry name" value="PIN-like_dom_sf"/>
</dbReference>
<dbReference type="CDD" id="cd09898">
    <property type="entry name" value="H3TH_53EXO"/>
    <property type="match status" value="1"/>
</dbReference>
<dbReference type="GO" id="GO:0003887">
    <property type="term" value="F:DNA-directed DNA polymerase activity"/>
    <property type="evidence" value="ECO:0007669"/>
    <property type="project" value="UniProtKB-KW"/>
</dbReference>
<keyword evidence="9" id="KW-0234">DNA repair</keyword>
<dbReference type="GO" id="GO:0003677">
    <property type="term" value="F:DNA binding"/>
    <property type="evidence" value="ECO:0007669"/>
    <property type="project" value="UniProtKB-KW"/>
</dbReference>
<evidence type="ECO:0000259" key="13">
    <source>
        <dbReference type="SMART" id="SM00482"/>
    </source>
</evidence>
<dbReference type="Pfam" id="PF22619">
    <property type="entry name" value="DNA_polI_exo1"/>
    <property type="match status" value="1"/>
</dbReference>
<dbReference type="SUPFAM" id="SSF88723">
    <property type="entry name" value="PIN domain-like"/>
    <property type="match status" value="1"/>
</dbReference>
<sequence>MVKQKNKNRLILIDGSAMAYRSYFAFINSPLRNSKGENTSAIFGVANSLLKILREQKFTHIVTCFDTPQPTFRHKIFKEYKATREKMPDELCGQMDVVKELIEAMGITVLEVEGFEADDIMGTLAQRALSSRFSVTLISWDKDFLQLLTNEGIDIIKPGRGKIAEELITPDVVKKKLDVSPHQMTDYLALVGDTSDNIPGVPGVGPKSAAKLLKDFGNIENIIANKANIKSAKIASAIDEVQLNLSKKLVTLDTNLKIDIDINSLLYKGKRNERLKELFTKFEFTSLMGELREESERQVDLKEIGIAQMRKMVNEIEDLAAIEFLNVDGSSLISLATSDNVWVTEVPEKGCIDYKNFHPFLNKKGTLKISTDMKSLLHLMKAEDINTGKGFFDISIASYLLDPSRGSHTIDFVSLRFGNKILKKKEDLIKEYKKKKIEVCEIKQELSRYVQTDFYLYPIIKAKLEDEEMSELFYTIEMPLVSVLARIERAGILVDRKFFDNLSEEYEKEISEIEKNIYNISGETFNVRSTKQLQHILFEKLKLNPPRRTKTGFSTDSETLLTLSAQHDLPKEILKYRELYKLKSTYIDTLPKLTDENGRIHTTFIQTTAATGRLASRNPNLQNIPARGDLGREIRKGFIAPKRKKLLSCDYSQIELRILAHVSDDENLKNAFFNELDIHTKTASSIFKITEENITREMRRRAKIINFGIIYGMSPYGLAQELNITPEEGMVIINSYFDTYPEVKEWIDTIIEETKQKGFTETLLGRRRRVTELKSKAYNIREFGKRIAVNTPIQGSAADIIKLAMIRIDERIRNESINATMVLQIHDELLFEVDERHIAEAKALIANEMENAIQLSVPLKVEIGIGNNWLEAH</sequence>
<keyword evidence="11" id="KW-0175">Coiled coil</keyword>
<dbReference type="GO" id="GO:0006302">
    <property type="term" value="P:double-strand break repair"/>
    <property type="evidence" value="ECO:0007669"/>
    <property type="project" value="TreeGrafter"/>
</dbReference>
<dbReference type="Gene3D" id="1.20.1060.10">
    <property type="entry name" value="Taq DNA Polymerase, Chain T, domain 4"/>
    <property type="match status" value="1"/>
</dbReference>
<dbReference type="PRINTS" id="PR00868">
    <property type="entry name" value="DNAPOLI"/>
</dbReference>
<evidence type="ECO:0000256" key="6">
    <source>
        <dbReference type="ARBA" id="ARBA00022763"/>
    </source>
</evidence>
<feature type="domain" description="DNA-directed DNA polymerase family A palm" evidence="13">
    <location>
        <begin position="631"/>
        <end position="837"/>
    </location>
</feature>
<dbReference type="PROSITE" id="PS00447">
    <property type="entry name" value="DNA_POLYMERASE_A"/>
    <property type="match status" value="1"/>
</dbReference>
<dbReference type="CDD" id="cd08637">
    <property type="entry name" value="DNA_pol_A_pol_I_C"/>
    <property type="match status" value="1"/>
</dbReference>
<evidence type="ECO:0000256" key="4">
    <source>
        <dbReference type="ARBA" id="ARBA00022695"/>
    </source>
</evidence>
<evidence type="ECO:0000256" key="2">
    <source>
        <dbReference type="ARBA" id="ARBA00012417"/>
    </source>
</evidence>
<comment type="similarity">
    <text evidence="1">Belongs to the DNA polymerase type-A family.</text>
</comment>
<dbReference type="EC" id="2.7.7.7" evidence="2"/>
<comment type="caution">
    <text evidence="14">The sequence shown here is derived from an EMBL/GenBank/DDBJ whole genome shotgun (WGS) entry which is preliminary data.</text>
</comment>
<keyword evidence="8" id="KW-0238">DNA-binding</keyword>
<dbReference type="GO" id="GO:0008409">
    <property type="term" value="F:5'-3' exonuclease activity"/>
    <property type="evidence" value="ECO:0007669"/>
    <property type="project" value="InterPro"/>
</dbReference>
<evidence type="ECO:0000256" key="8">
    <source>
        <dbReference type="ARBA" id="ARBA00023125"/>
    </source>
</evidence>
<feature type="coiled-coil region" evidence="11">
    <location>
        <begin position="496"/>
        <end position="523"/>
    </location>
</feature>
<keyword evidence="4" id="KW-0548">Nucleotidyltransferase</keyword>
<dbReference type="Gene3D" id="3.30.420.10">
    <property type="entry name" value="Ribonuclease H-like superfamily/Ribonuclease H"/>
    <property type="match status" value="1"/>
</dbReference>
<gene>
    <name evidence="14" type="ORF">S03H2_00196</name>
</gene>
<dbReference type="SMART" id="SM00475">
    <property type="entry name" value="53EXOc"/>
    <property type="match status" value="1"/>
</dbReference>
<proteinExistence type="inferred from homology"/>
<dbReference type="CDD" id="cd09859">
    <property type="entry name" value="PIN_53EXO"/>
    <property type="match status" value="1"/>
</dbReference>
<dbReference type="InterPro" id="IPR020045">
    <property type="entry name" value="DNA_polI_H3TH"/>
</dbReference>
<dbReference type="InterPro" id="IPR036397">
    <property type="entry name" value="RNaseH_sf"/>
</dbReference>
<reference evidence="14" key="1">
    <citation type="journal article" date="2014" name="Front. Microbiol.">
        <title>High frequency of phylogenetically diverse reductive dehalogenase-homologous genes in deep subseafloor sedimentary metagenomes.</title>
        <authorList>
            <person name="Kawai M."/>
            <person name="Futagami T."/>
            <person name="Toyoda A."/>
            <person name="Takaki Y."/>
            <person name="Nishi S."/>
            <person name="Hori S."/>
            <person name="Arai W."/>
            <person name="Tsubouchi T."/>
            <person name="Morono Y."/>
            <person name="Uchiyama I."/>
            <person name="Ito T."/>
            <person name="Fujiyama A."/>
            <person name="Inagaki F."/>
            <person name="Takami H."/>
        </authorList>
    </citation>
    <scope>NUCLEOTIDE SEQUENCE</scope>
    <source>
        <strain evidence="14">Expedition CK06-06</strain>
    </source>
</reference>
<evidence type="ECO:0000313" key="14">
    <source>
        <dbReference type="EMBL" id="GAH25595.1"/>
    </source>
</evidence>
<evidence type="ECO:0000256" key="1">
    <source>
        <dbReference type="ARBA" id="ARBA00007705"/>
    </source>
</evidence>
<dbReference type="SUPFAM" id="SSF53098">
    <property type="entry name" value="Ribonuclease H-like"/>
    <property type="match status" value="1"/>
</dbReference>
<dbReference type="CDD" id="cd06140">
    <property type="entry name" value="DNA_polA_I_Bacillus_like_exo"/>
    <property type="match status" value="1"/>
</dbReference>
<dbReference type="EMBL" id="BARU01000020">
    <property type="protein sequence ID" value="GAH25595.1"/>
    <property type="molecule type" value="Genomic_DNA"/>
</dbReference>
<dbReference type="SMART" id="SM00482">
    <property type="entry name" value="POLAc"/>
    <property type="match status" value="1"/>
</dbReference>
<dbReference type="Pfam" id="PF00476">
    <property type="entry name" value="DNA_pol_A"/>
    <property type="match status" value="1"/>
</dbReference>
<dbReference type="SMART" id="SM00279">
    <property type="entry name" value="HhH2"/>
    <property type="match status" value="1"/>
</dbReference>
<keyword evidence="5" id="KW-0235">DNA replication</keyword>
<feature type="domain" description="5'-3' exonuclease" evidence="12">
    <location>
        <begin position="6"/>
        <end position="268"/>
    </location>
</feature>
<dbReference type="SUPFAM" id="SSF56672">
    <property type="entry name" value="DNA/RNA polymerases"/>
    <property type="match status" value="1"/>
</dbReference>
<dbReference type="InterPro" id="IPR001098">
    <property type="entry name" value="DNA-dir_DNA_pol_A_palm_dom"/>
</dbReference>
<keyword evidence="6" id="KW-0227">DNA damage</keyword>
<evidence type="ECO:0000256" key="10">
    <source>
        <dbReference type="ARBA" id="ARBA00049244"/>
    </source>
</evidence>
<protein>
    <recommendedName>
        <fullName evidence="2">DNA-directed DNA polymerase</fullName>
        <ecNumber evidence="2">2.7.7.7</ecNumber>
    </recommendedName>
</protein>
<dbReference type="InterPro" id="IPR002298">
    <property type="entry name" value="DNA_polymerase_A"/>
</dbReference>
<accession>X1EZ46</accession>
<evidence type="ECO:0000256" key="11">
    <source>
        <dbReference type="SAM" id="Coils"/>
    </source>
</evidence>
<dbReference type="GO" id="GO:0006261">
    <property type="term" value="P:DNA-templated DNA replication"/>
    <property type="evidence" value="ECO:0007669"/>
    <property type="project" value="InterPro"/>
</dbReference>
<keyword evidence="7" id="KW-0239">DNA-directed DNA polymerase</keyword>
<dbReference type="SUPFAM" id="SSF47807">
    <property type="entry name" value="5' to 3' exonuclease, C-terminal subdomain"/>
    <property type="match status" value="1"/>
</dbReference>
<dbReference type="InterPro" id="IPR043502">
    <property type="entry name" value="DNA/RNA_pol_sf"/>
</dbReference>
<dbReference type="InterPro" id="IPR002421">
    <property type="entry name" value="5-3_exonuclease"/>
</dbReference>